<evidence type="ECO:0000313" key="2">
    <source>
        <dbReference type="EMBL" id="AOW02587.1"/>
    </source>
</evidence>
<dbReference type="VEuPathDB" id="FungiDB:YALI0_C09592g"/>
<protein>
    <submittedName>
        <fullName evidence="2">Uncharacterized protein</fullName>
    </submittedName>
</protein>
<reference evidence="3 5" key="2">
    <citation type="submission" date="2018-07" db="EMBL/GenBank/DDBJ databases">
        <title>Draft Genome Assemblies for Five Robust Yarrowia lipolytica Strains Exhibiting High Lipid Production and Pentose Sugar Utilization and Sugar Alcohol Secretion from Undetoxified Lignocellulosic Biomass Hydrolysates.</title>
        <authorList>
            <consortium name="DOE Joint Genome Institute"/>
            <person name="Walker C."/>
            <person name="Ryu S."/>
            <person name="Na H."/>
            <person name="Zane M."/>
            <person name="LaButti K."/>
            <person name="Lipzen A."/>
            <person name="Haridas S."/>
            <person name="Barry K."/>
            <person name="Grigoriev I.V."/>
            <person name="Quarterman J."/>
            <person name="Slininger P."/>
            <person name="Dien B."/>
            <person name="Trinh C.T."/>
        </authorList>
    </citation>
    <scope>NUCLEOTIDE SEQUENCE [LARGE SCALE GENOMIC DNA]</scope>
    <source>
        <strain evidence="3 5">YB392</strain>
    </source>
</reference>
<dbReference type="OMA" id="DIGCHAN"/>
<dbReference type="EMBL" id="KZ858965">
    <property type="protein sequence ID" value="RDW27247.1"/>
    <property type="molecule type" value="Genomic_DNA"/>
</dbReference>
<reference evidence="2 4" key="1">
    <citation type="journal article" date="2016" name="PLoS ONE">
        <title>Sequence Assembly of Yarrowia lipolytica Strain W29/CLIB89 Shows Transposable Element Diversity.</title>
        <authorList>
            <person name="Magnan C."/>
            <person name="Yu J."/>
            <person name="Chang I."/>
            <person name="Jahn E."/>
            <person name="Kanomata Y."/>
            <person name="Wu J."/>
            <person name="Zeller M."/>
            <person name="Oakes M."/>
            <person name="Baldi P."/>
            <person name="Sandmeyer S."/>
        </authorList>
    </citation>
    <scope>NUCLEOTIDE SEQUENCE [LARGE SCALE GENOMIC DNA]</scope>
    <source>
        <strain evidence="2">CLIB89</strain>
        <strain evidence="4">CLIB89(W29)</strain>
    </source>
</reference>
<feature type="chain" id="PRO_5036306628" evidence="1">
    <location>
        <begin position="19"/>
        <end position="98"/>
    </location>
</feature>
<evidence type="ECO:0000256" key="1">
    <source>
        <dbReference type="SAM" id="SignalP"/>
    </source>
</evidence>
<evidence type="ECO:0000313" key="5">
    <source>
        <dbReference type="Proteomes" id="UP000256601"/>
    </source>
</evidence>
<evidence type="ECO:0000313" key="4">
    <source>
        <dbReference type="Proteomes" id="UP000182444"/>
    </source>
</evidence>
<feature type="signal peptide" evidence="1">
    <location>
        <begin position="1"/>
        <end position="18"/>
    </location>
</feature>
<organism evidence="2 4">
    <name type="scientific">Yarrowia lipolytica</name>
    <name type="common">Candida lipolytica</name>
    <dbReference type="NCBI Taxonomy" id="4952"/>
    <lineage>
        <taxon>Eukaryota</taxon>
        <taxon>Fungi</taxon>
        <taxon>Dikarya</taxon>
        <taxon>Ascomycota</taxon>
        <taxon>Saccharomycotina</taxon>
        <taxon>Dipodascomycetes</taxon>
        <taxon>Dipodascales</taxon>
        <taxon>Dipodascales incertae sedis</taxon>
        <taxon>Yarrowia</taxon>
    </lineage>
</organism>
<dbReference type="GeneID" id="2909786"/>
<dbReference type="VEuPathDB" id="FungiDB:YALI1_C13284g"/>
<sequence length="98" mass="10571">MKFSLITTTLVLLTVGSALPAPADNAPYACHKTCGEMILDSRKCASGNSWNRDCLCDPGTPFFDALDPCLQCGAALWNDYGSYLEPPLAFCGFPTKPY</sequence>
<gene>
    <name evidence="3" type="ORF">B0I71DRAFT_129414</name>
    <name evidence="2" type="ORF">YALI1_C13284g</name>
</gene>
<dbReference type="AlphaFoldDB" id="A0A1D8NAC3"/>
<keyword evidence="1" id="KW-0732">Signal</keyword>
<dbReference type="Proteomes" id="UP000256601">
    <property type="component" value="Unassembled WGS sequence"/>
</dbReference>
<dbReference type="OrthoDB" id="4094624at2759"/>
<dbReference type="EMBL" id="CP017555">
    <property type="protein sequence ID" value="AOW02587.1"/>
    <property type="molecule type" value="Genomic_DNA"/>
</dbReference>
<name>A0A1D8NAC3_YARLL</name>
<evidence type="ECO:0000313" key="3">
    <source>
        <dbReference type="EMBL" id="RDW27247.1"/>
    </source>
</evidence>
<dbReference type="RefSeq" id="XP_501648.1">
    <property type="nucleotide sequence ID" value="XM_501648.1"/>
</dbReference>
<accession>A0A1D8NAC3</accession>
<proteinExistence type="predicted"/>
<dbReference type="KEGG" id="yli:2909786"/>
<dbReference type="Proteomes" id="UP000182444">
    <property type="component" value="Chromosome 1C"/>
</dbReference>